<evidence type="ECO:0000313" key="2">
    <source>
        <dbReference type="Proteomes" id="UP000002488"/>
    </source>
</evidence>
<name>C6LUH0_GIAIB</name>
<dbReference type="Proteomes" id="UP000002488">
    <property type="component" value="Unassembled WGS sequence"/>
</dbReference>
<reference evidence="1 2" key="1">
    <citation type="journal article" date="2009" name="PLoS Pathog.">
        <title>Draft genome sequencing of giardia intestinalis assemblage B isolate GS: is human giardiasis caused by two different species?</title>
        <authorList>
            <person name="Franzen O."/>
            <person name="Jerlstrom-Hultqvist J."/>
            <person name="Castro E."/>
            <person name="Sherwood E."/>
            <person name="Ankarklev J."/>
            <person name="Reiner D.S."/>
            <person name="Palm D."/>
            <person name="Andersson J.O."/>
            <person name="Andersson B."/>
            <person name="Svard S.G."/>
        </authorList>
    </citation>
    <scope>NUCLEOTIDE SEQUENCE [LARGE SCALE GENOMIC DNA]</scope>
    <source>
        <strain evidence="2">ATCC 50581 / GS clone H7</strain>
    </source>
</reference>
<gene>
    <name evidence="1" type="ORF">GL50581_2423</name>
</gene>
<proteinExistence type="predicted"/>
<protein>
    <submittedName>
        <fullName evidence="1">Uncharacterized protein</fullName>
    </submittedName>
</protein>
<feature type="unsure residue" description="D or N" evidence="1">
    <location>
        <position position="82"/>
    </location>
</feature>
<organism evidence="1 2">
    <name type="scientific">Giardia intestinalis (strain ATCC 50581 / GS clone H7)</name>
    <name type="common">Giardia lamblia</name>
    <dbReference type="NCBI Taxonomy" id="598745"/>
    <lineage>
        <taxon>Eukaryota</taxon>
        <taxon>Metamonada</taxon>
        <taxon>Diplomonadida</taxon>
        <taxon>Hexamitidae</taxon>
        <taxon>Giardiinae</taxon>
        <taxon>Giardia</taxon>
    </lineage>
</organism>
<comment type="caution">
    <text evidence="1">The sequence shown here is derived from an EMBL/GenBank/DDBJ whole genome shotgun (WGS) entry which is preliminary data.</text>
</comment>
<sequence>MLWSHILRDRVLAVRAATDSHSRIECEVVEVANTSKRAGRVDNDAASINVVREVVDAITSVRRSVDGRRVTCSGHIDHLPADIDGLLKGIRPADSQNRRKLLAGHRLAMAHFGEGTNDAAALAVCRNGNTGSLGDHPCRTADYIGIELVLPSGLVYRHDQFVNELLLTLRHNVSTAELELLDTLVVDLFCDANNGLLGSTNNAVIK</sequence>
<dbReference type="EMBL" id="ACGJ01002313">
    <property type="protein sequence ID" value="EET00343.1"/>
    <property type="molecule type" value="Genomic_DNA"/>
</dbReference>
<dbReference type="AlphaFoldDB" id="C6LUH0"/>
<accession>C6LUH0</accession>
<evidence type="ECO:0000313" key="1">
    <source>
        <dbReference type="EMBL" id="EET00343.1"/>
    </source>
</evidence>